<dbReference type="GeneID" id="111604124"/>
<evidence type="ECO:0000256" key="1">
    <source>
        <dbReference type="SAM" id="MobiDB-lite"/>
    </source>
</evidence>
<dbReference type="PANTHER" id="PTHR22667:SF0">
    <property type="entry name" value="AT01380P-RELATED"/>
    <property type="match status" value="1"/>
</dbReference>
<evidence type="ECO:0000313" key="3">
    <source>
        <dbReference type="Proteomes" id="UP000504633"/>
    </source>
</evidence>
<dbReference type="InterPro" id="IPR011705">
    <property type="entry name" value="BACK"/>
</dbReference>
<dbReference type="SUPFAM" id="SSF54695">
    <property type="entry name" value="POZ domain"/>
    <property type="match status" value="1"/>
</dbReference>
<dbReference type="Pfam" id="PF00651">
    <property type="entry name" value="BTB"/>
    <property type="match status" value="1"/>
</dbReference>
<dbReference type="KEGG" id="dhe:111604124"/>
<dbReference type="Gene3D" id="3.30.710.10">
    <property type="entry name" value="Potassium Channel Kv1.1, Chain A"/>
    <property type="match status" value="1"/>
</dbReference>
<dbReference type="InterPro" id="IPR031750">
    <property type="entry name" value="DUF4734"/>
</dbReference>
<protein>
    <submittedName>
        <fullName evidence="4">Uncharacterized protein LOC111604124</fullName>
    </submittedName>
</protein>
<dbReference type="Gene3D" id="1.25.40.420">
    <property type="match status" value="1"/>
</dbReference>
<evidence type="ECO:0000313" key="4">
    <source>
        <dbReference type="RefSeq" id="XP_023177807.2"/>
    </source>
</evidence>
<feature type="domain" description="BACK" evidence="2">
    <location>
        <begin position="323"/>
        <end position="424"/>
    </location>
</feature>
<feature type="compositionally biased region" description="Basic and acidic residues" evidence="1">
    <location>
        <begin position="1"/>
        <end position="11"/>
    </location>
</feature>
<dbReference type="PANTHER" id="PTHR22667">
    <property type="entry name" value="AT01380P-RELATED"/>
    <property type="match status" value="1"/>
</dbReference>
<dbReference type="InterPro" id="IPR011333">
    <property type="entry name" value="SKP1/BTB/POZ_sf"/>
</dbReference>
<feature type="region of interest" description="Disordered" evidence="1">
    <location>
        <begin position="1"/>
        <end position="42"/>
    </location>
</feature>
<sequence length="539" mass="62498">MEDSFIIKDVSEQPSASDSSATVAAHSKSSMPKSAGLIQLSTETSEAPQLELLWDQSTLLEPDSEDDLRRLKSGVDLKPKLSNSTTNSIDKLELDERIKRKFQYLEKPNQSSSDTSDLDEKLSSQSSSDIKTAEPFLKQYNKSTSLPYSSDDSNDSGKTYMSCLDSRLATNERLPLDEAYSLIGKIDMSADIKDAIGQPVRPSIRGQLLRLLQDGKKWDLKVYVGEFKFYCFLGVLQAYSPYFNRPKMEDTYVVRLPSHRVTAQAFHIIYNWMLYDDDVALKRKRYSNRCLMEIYSSAKFLSISEIVDAVWNTLDVIKNENEAFTLLPDMNYMDLTTFEFLCFARISRFFLTLVASQEFIEMNLNYVTRLLSSHNVGVNSEIEIFYSALRWLSHDWPQRLSNVPQLMRCVRFGLLSPIFLRFLQNKHSTRVMQYIANSSEVQEMINKAFVYASAELYCKDPQQILPFQLPEYEVPEQRRWLFDENCSYHHDLKCSQRQFITYEQFLNYLKSLHETGPDYWRSLVYIVEPIQCCTRHTSE</sequence>
<name>A0A6J1ML83_DROHY</name>
<reference evidence="4" key="1">
    <citation type="submission" date="2025-08" db="UniProtKB">
        <authorList>
            <consortium name="RefSeq"/>
        </authorList>
    </citation>
    <scope>IDENTIFICATION</scope>
    <source>
        <strain evidence="4">15085-1641.00</strain>
        <tissue evidence="4">Whole body</tissue>
    </source>
</reference>
<dbReference type="RefSeq" id="XP_023177807.2">
    <property type="nucleotide sequence ID" value="XM_023322039.2"/>
</dbReference>
<evidence type="ECO:0000259" key="2">
    <source>
        <dbReference type="SMART" id="SM00875"/>
    </source>
</evidence>
<feature type="region of interest" description="Disordered" evidence="1">
    <location>
        <begin position="103"/>
        <end position="127"/>
    </location>
</feature>
<keyword evidence="3" id="KW-1185">Reference proteome</keyword>
<dbReference type="Pfam" id="PF15881">
    <property type="entry name" value="DUF4734"/>
    <property type="match status" value="1"/>
</dbReference>
<dbReference type="OMA" id="RWLSHDW"/>
<feature type="compositionally biased region" description="Polar residues" evidence="1">
    <location>
        <begin position="12"/>
        <end position="32"/>
    </location>
</feature>
<dbReference type="Pfam" id="PF07707">
    <property type="entry name" value="BACK"/>
    <property type="match status" value="1"/>
</dbReference>
<dbReference type="OrthoDB" id="6350321at2759"/>
<proteinExistence type="predicted"/>
<organism evidence="3 4">
    <name type="scientific">Drosophila hydei</name>
    <name type="common">Fruit fly</name>
    <dbReference type="NCBI Taxonomy" id="7224"/>
    <lineage>
        <taxon>Eukaryota</taxon>
        <taxon>Metazoa</taxon>
        <taxon>Ecdysozoa</taxon>
        <taxon>Arthropoda</taxon>
        <taxon>Hexapoda</taxon>
        <taxon>Insecta</taxon>
        <taxon>Pterygota</taxon>
        <taxon>Neoptera</taxon>
        <taxon>Endopterygota</taxon>
        <taxon>Diptera</taxon>
        <taxon>Brachycera</taxon>
        <taxon>Muscomorpha</taxon>
        <taxon>Ephydroidea</taxon>
        <taxon>Drosophilidae</taxon>
        <taxon>Drosophila</taxon>
    </lineage>
</organism>
<dbReference type="CDD" id="cd18186">
    <property type="entry name" value="BTB_POZ_ZBTB_KLHL-like"/>
    <property type="match status" value="1"/>
</dbReference>
<dbReference type="SMART" id="SM00875">
    <property type="entry name" value="BACK"/>
    <property type="match status" value="1"/>
</dbReference>
<dbReference type="InterPro" id="IPR000210">
    <property type="entry name" value="BTB/POZ_dom"/>
</dbReference>
<gene>
    <name evidence="4" type="primary">LOC111604124</name>
</gene>
<dbReference type="Proteomes" id="UP000504633">
    <property type="component" value="Unplaced"/>
</dbReference>
<accession>A0A6J1ML83</accession>
<dbReference type="AlphaFoldDB" id="A0A6J1ML83"/>